<gene>
    <name evidence="1" type="ORF">ACEU0G_001002</name>
</gene>
<keyword evidence="2" id="KW-1185">Reference proteome</keyword>
<reference evidence="1 2" key="1">
    <citation type="submission" date="2024-09" db="EMBL/GenBank/DDBJ databases">
        <authorList>
            <consortium name="All-Russian atlas of soil microorganisms"/>
            <consortium name="as a basis for the search for new antimicrobial producers and enzymes with unique properties"/>
            <person name="Sokolova E.A."/>
            <person name="Voronina E.N."/>
        </authorList>
    </citation>
    <scope>NUCLEOTIDE SEQUENCE [LARGE SCALE GENOMIC DNA]</scope>
    <source>
        <strain evidence="1 2">AF-22b-331.1</strain>
    </source>
</reference>
<accession>A0ABW7D4P4</accession>
<sequence>MSILNVLLTPQKLLVAVDTLAQDAMTGKPSSGAKLLLIPQHGLVLACRGSAQFFLRIYELSLQASFRADFTMEQLMAEMGLVIETLWPEYIAAADRAGIPREVMHTELVLGGWSPKNDRMMATAYAKSVIGRPVVVQPLEGGLASPGGPLRGRPDSFEPEAVLEAGRLQAAHLNQASAKPVAGGRLLSALLQRGSCQLLDLGPL</sequence>
<comment type="caution">
    <text evidence="1">The sequence shown here is derived from an EMBL/GenBank/DDBJ whole genome shotgun (WGS) entry which is preliminary data.</text>
</comment>
<organism evidence="1 2">
    <name type="scientific">Stenotrophomonas nematodicola</name>
    <dbReference type="NCBI Taxonomy" id="2656746"/>
    <lineage>
        <taxon>Bacteria</taxon>
        <taxon>Pseudomonadati</taxon>
        <taxon>Pseudomonadota</taxon>
        <taxon>Gammaproteobacteria</taxon>
        <taxon>Lysobacterales</taxon>
        <taxon>Lysobacteraceae</taxon>
        <taxon>Stenotrophomonas</taxon>
    </lineage>
</organism>
<name>A0ABW7D4P4_9GAMM</name>
<dbReference type="Proteomes" id="UP001605261">
    <property type="component" value="Unassembled WGS sequence"/>
</dbReference>
<dbReference type="RefSeq" id="WP_394164483.1">
    <property type="nucleotide sequence ID" value="NZ_JBHGCJ010000017.1"/>
</dbReference>
<dbReference type="EMBL" id="JBHGCJ010000017">
    <property type="protein sequence ID" value="MFG6111113.1"/>
    <property type="molecule type" value="Genomic_DNA"/>
</dbReference>
<proteinExistence type="predicted"/>
<protein>
    <submittedName>
        <fullName evidence="1">Uncharacterized protein</fullName>
    </submittedName>
</protein>
<evidence type="ECO:0000313" key="1">
    <source>
        <dbReference type="EMBL" id="MFG6111113.1"/>
    </source>
</evidence>
<evidence type="ECO:0000313" key="2">
    <source>
        <dbReference type="Proteomes" id="UP001605261"/>
    </source>
</evidence>